<proteinExistence type="predicted"/>
<name>A0A6P7F7Z7_DIAVI</name>
<dbReference type="InParanoid" id="A0A6P7F7Z7"/>
<dbReference type="Pfam" id="PF03184">
    <property type="entry name" value="DDE_1"/>
    <property type="match status" value="1"/>
</dbReference>
<dbReference type="GO" id="GO:0003676">
    <property type="term" value="F:nucleic acid binding"/>
    <property type="evidence" value="ECO:0007669"/>
    <property type="project" value="InterPro"/>
</dbReference>
<evidence type="ECO:0000313" key="2">
    <source>
        <dbReference type="RefSeq" id="XP_028131914.1"/>
    </source>
</evidence>
<organism evidence="2">
    <name type="scientific">Diabrotica virgifera virgifera</name>
    <name type="common">western corn rootworm</name>
    <dbReference type="NCBI Taxonomy" id="50390"/>
    <lineage>
        <taxon>Eukaryota</taxon>
        <taxon>Metazoa</taxon>
        <taxon>Ecdysozoa</taxon>
        <taxon>Arthropoda</taxon>
        <taxon>Hexapoda</taxon>
        <taxon>Insecta</taxon>
        <taxon>Pterygota</taxon>
        <taxon>Neoptera</taxon>
        <taxon>Endopterygota</taxon>
        <taxon>Coleoptera</taxon>
        <taxon>Polyphaga</taxon>
        <taxon>Cucujiformia</taxon>
        <taxon>Chrysomeloidea</taxon>
        <taxon>Chrysomelidae</taxon>
        <taxon>Galerucinae</taxon>
        <taxon>Diabroticina</taxon>
        <taxon>Diabroticites</taxon>
        <taxon>Diabrotica</taxon>
    </lineage>
</organism>
<dbReference type="InterPro" id="IPR004875">
    <property type="entry name" value="DDE_SF_endonuclease_dom"/>
</dbReference>
<dbReference type="RefSeq" id="XP_028131914.1">
    <property type="nucleotide sequence ID" value="XM_028276113.1"/>
</dbReference>
<accession>A0A6P7F7Z7</accession>
<sequence length="203" mass="23565">MELTCDEIKAVFLSPNVTQLVQPMDQDVLQFINLYYTKNLVRNVLEGEKSFITDNPKKINYRQNAIYWVAGAWDNCRDTLIRKLWKKLWSDLLFKEGPFFQATLKYDLLEVVQQLLGCENEDKSAITKWIEADDNGHQEFTDEDVVDLIQPQGNMYEDAESEEEVSLPDRVTYADATKALDVTLRYVEQNTAALPVNVMVMRR</sequence>
<reference evidence="2" key="1">
    <citation type="submission" date="2025-08" db="UniProtKB">
        <authorList>
            <consortium name="RefSeq"/>
        </authorList>
    </citation>
    <scope>IDENTIFICATION</scope>
    <source>
        <tissue evidence="2">Whole insect</tissue>
    </source>
</reference>
<dbReference type="AlphaFoldDB" id="A0A6P7F7Z7"/>
<evidence type="ECO:0000259" key="1">
    <source>
        <dbReference type="Pfam" id="PF03184"/>
    </source>
</evidence>
<gene>
    <name evidence="2" type="primary">LOC114327477</name>
</gene>
<protein>
    <submittedName>
        <fullName evidence="2">Jerky protein homolog-like</fullName>
    </submittedName>
</protein>
<feature type="domain" description="DDE-1" evidence="1">
    <location>
        <begin position="6"/>
        <end position="85"/>
    </location>
</feature>